<evidence type="ECO:0000313" key="2">
    <source>
        <dbReference type="EMBL" id="KAF2676785.1"/>
    </source>
</evidence>
<proteinExistence type="predicted"/>
<dbReference type="AlphaFoldDB" id="A0A6G1IF75"/>
<gene>
    <name evidence="2" type="ORF">K458DRAFT_424530</name>
</gene>
<accession>A0A6G1IF75</accession>
<dbReference type="EMBL" id="MU005630">
    <property type="protein sequence ID" value="KAF2676785.1"/>
    <property type="molecule type" value="Genomic_DNA"/>
</dbReference>
<sequence>MIYVDANLDSAAIASPPRLGISHPSHRLDLRYTFPGACDLRSPSASSFFIALTPLRFETQILLPHHYEPHSHPRKQYFRLSSPSRLRT</sequence>
<dbReference type="Proteomes" id="UP000799291">
    <property type="component" value="Unassembled WGS sequence"/>
</dbReference>
<feature type="region of interest" description="Disordered" evidence="1">
    <location>
        <begin position="68"/>
        <end position="88"/>
    </location>
</feature>
<name>A0A6G1IF75_9PLEO</name>
<keyword evidence="3" id="KW-1185">Reference proteome</keyword>
<protein>
    <submittedName>
        <fullName evidence="2">Uncharacterized protein</fullName>
    </submittedName>
</protein>
<evidence type="ECO:0000313" key="3">
    <source>
        <dbReference type="Proteomes" id="UP000799291"/>
    </source>
</evidence>
<reference evidence="2" key="1">
    <citation type="journal article" date="2020" name="Stud. Mycol.">
        <title>101 Dothideomycetes genomes: a test case for predicting lifestyles and emergence of pathogens.</title>
        <authorList>
            <person name="Haridas S."/>
            <person name="Albert R."/>
            <person name="Binder M."/>
            <person name="Bloem J."/>
            <person name="Labutti K."/>
            <person name="Salamov A."/>
            <person name="Andreopoulos B."/>
            <person name="Baker S."/>
            <person name="Barry K."/>
            <person name="Bills G."/>
            <person name="Bluhm B."/>
            <person name="Cannon C."/>
            <person name="Castanera R."/>
            <person name="Culley D."/>
            <person name="Daum C."/>
            <person name="Ezra D."/>
            <person name="Gonzalez J."/>
            <person name="Henrissat B."/>
            <person name="Kuo A."/>
            <person name="Liang C."/>
            <person name="Lipzen A."/>
            <person name="Lutzoni F."/>
            <person name="Magnuson J."/>
            <person name="Mondo S."/>
            <person name="Nolan M."/>
            <person name="Ohm R."/>
            <person name="Pangilinan J."/>
            <person name="Park H.-J."/>
            <person name="Ramirez L."/>
            <person name="Alfaro M."/>
            <person name="Sun H."/>
            <person name="Tritt A."/>
            <person name="Yoshinaga Y."/>
            <person name="Zwiers L.-H."/>
            <person name="Turgeon B."/>
            <person name="Goodwin S."/>
            <person name="Spatafora J."/>
            <person name="Crous P."/>
            <person name="Grigoriev I."/>
        </authorList>
    </citation>
    <scope>NUCLEOTIDE SEQUENCE</scope>
    <source>
        <strain evidence="2">CBS 122367</strain>
    </source>
</reference>
<organism evidence="2 3">
    <name type="scientific">Lentithecium fluviatile CBS 122367</name>
    <dbReference type="NCBI Taxonomy" id="1168545"/>
    <lineage>
        <taxon>Eukaryota</taxon>
        <taxon>Fungi</taxon>
        <taxon>Dikarya</taxon>
        <taxon>Ascomycota</taxon>
        <taxon>Pezizomycotina</taxon>
        <taxon>Dothideomycetes</taxon>
        <taxon>Pleosporomycetidae</taxon>
        <taxon>Pleosporales</taxon>
        <taxon>Massarineae</taxon>
        <taxon>Lentitheciaceae</taxon>
        <taxon>Lentithecium</taxon>
    </lineage>
</organism>
<feature type="compositionally biased region" description="Polar residues" evidence="1">
    <location>
        <begin position="79"/>
        <end position="88"/>
    </location>
</feature>
<evidence type="ECO:0000256" key="1">
    <source>
        <dbReference type="SAM" id="MobiDB-lite"/>
    </source>
</evidence>